<gene>
    <name evidence="1" type="ORF">UJA718_LOCUS50152</name>
    <name evidence="2" type="ORF">UJA718_LOCUS50180</name>
</gene>
<keyword evidence="3" id="KW-1185">Reference proteome</keyword>
<dbReference type="EMBL" id="CAJOBP010109867">
    <property type="protein sequence ID" value="CAF4999178.1"/>
    <property type="molecule type" value="Genomic_DNA"/>
</dbReference>
<accession>A0A822AY01</accession>
<comment type="caution">
    <text evidence="1">The sequence shown here is derived from an EMBL/GenBank/DDBJ whole genome shotgun (WGS) entry which is preliminary data.</text>
</comment>
<dbReference type="Proteomes" id="UP000663873">
    <property type="component" value="Unassembled WGS sequence"/>
</dbReference>
<dbReference type="EMBL" id="CAJOBP010109495">
    <property type="protein sequence ID" value="CAF4998283.1"/>
    <property type="molecule type" value="Genomic_DNA"/>
</dbReference>
<name>A0A822AY01_9BILA</name>
<reference evidence="1" key="1">
    <citation type="submission" date="2021-02" db="EMBL/GenBank/DDBJ databases">
        <authorList>
            <person name="Nowell W R."/>
        </authorList>
    </citation>
    <scope>NUCLEOTIDE SEQUENCE</scope>
</reference>
<sequence length="33" mass="3656">YLSKTQYNIVGSALVRCLKLPSTPENLVSSFIN</sequence>
<feature type="non-terminal residue" evidence="1">
    <location>
        <position position="1"/>
    </location>
</feature>
<proteinExistence type="predicted"/>
<evidence type="ECO:0000313" key="2">
    <source>
        <dbReference type="EMBL" id="CAF4999178.1"/>
    </source>
</evidence>
<dbReference type="AlphaFoldDB" id="A0A822AY01"/>
<organism evidence="1 3">
    <name type="scientific">Rotaria socialis</name>
    <dbReference type="NCBI Taxonomy" id="392032"/>
    <lineage>
        <taxon>Eukaryota</taxon>
        <taxon>Metazoa</taxon>
        <taxon>Spiralia</taxon>
        <taxon>Gnathifera</taxon>
        <taxon>Rotifera</taxon>
        <taxon>Eurotatoria</taxon>
        <taxon>Bdelloidea</taxon>
        <taxon>Philodinida</taxon>
        <taxon>Philodinidae</taxon>
        <taxon>Rotaria</taxon>
    </lineage>
</organism>
<evidence type="ECO:0000313" key="3">
    <source>
        <dbReference type="Proteomes" id="UP000663873"/>
    </source>
</evidence>
<evidence type="ECO:0000313" key="1">
    <source>
        <dbReference type="EMBL" id="CAF4998283.1"/>
    </source>
</evidence>
<protein>
    <submittedName>
        <fullName evidence="1">Uncharacterized protein</fullName>
    </submittedName>
</protein>